<dbReference type="AlphaFoldDB" id="Q8XN17"/>
<evidence type="ECO:0000256" key="6">
    <source>
        <dbReference type="ARBA" id="ARBA00022683"/>
    </source>
</evidence>
<dbReference type="GO" id="GO:0005737">
    <property type="term" value="C:cytoplasm"/>
    <property type="evidence" value="ECO:0007669"/>
    <property type="project" value="UniProtKB-SubCell"/>
</dbReference>
<dbReference type="PROSITE" id="PS51094">
    <property type="entry name" value="PTS_EIIA_TYPE_2"/>
    <property type="match status" value="1"/>
</dbReference>
<comment type="subcellular location">
    <subcellularLocation>
        <location evidence="1">Cytoplasm</location>
    </subcellularLocation>
</comment>
<dbReference type="HOGENOM" id="CLU_072531_2_0_9"/>
<proteinExistence type="predicted"/>
<dbReference type="STRING" id="195102.gene:10489778"/>
<dbReference type="Gene3D" id="3.40.930.10">
    <property type="entry name" value="Mannitol-specific EII, Chain A"/>
    <property type="match status" value="1"/>
</dbReference>
<dbReference type="PANTHER" id="PTHR36203">
    <property type="entry name" value="ASCORBATE-SPECIFIC PTS SYSTEM EIIA COMPONENT"/>
    <property type="match status" value="1"/>
</dbReference>
<keyword evidence="4" id="KW-0597">Phosphoprotein</keyword>
<evidence type="ECO:0000256" key="9">
    <source>
        <dbReference type="ARBA" id="ARBA00041175"/>
    </source>
</evidence>
<keyword evidence="3" id="KW-0963">Cytoplasm</keyword>
<evidence type="ECO:0000256" key="3">
    <source>
        <dbReference type="ARBA" id="ARBA00022490"/>
    </source>
</evidence>
<comment type="function">
    <text evidence="8">The phosphoenolpyruvate-dependent sugar phosphotransferase system (sugar PTS), a major carbohydrate active transport system, catalyzes the phosphorylation of incoming sugar substrates concomitantly with their translocation across the cell membrane. The enzyme II UlaABC PTS system is involved in ascorbate transport.</text>
</comment>
<accession>Q8XN17</accession>
<dbReference type="EMBL" id="BA000016">
    <property type="protein sequence ID" value="BAB80227.1"/>
    <property type="molecule type" value="Genomic_DNA"/>
</dbReference>
<evidence type="ECO:0000256" key="4">
    <source>
        <dbReference type="ARBA" id="ARBA00022553"/>
    </source>
</evidence>
<keyword evidence="6" id="KW-0598">Phosphotransferase system</keyword>
<evidence type="ECO:0000256" key="8">
    <source>
        <dbReference type="ARBA" id="ARBA00037387"/>
    </source>
</evidence>
<reference evidence="12 13" key="1">
    <citation type="journal article" date="2002" name="Proc. Natl. Acad. Sci. U.S.A.">
        <title>Complete genome sequence of Clostridium perfringens, an anaerobic flesh-eater.</title>
        <authorList>
            <person name="Shimizu T."/>
            <person name="Ohtani K."/>
            <person name="Hirakawa H."/>
            <person name="Ohshima K."/>
            <person name="Yamashita A."/>
            <person name="Shiba T."/>
            <person name="Ogasawara N."/>
            <person name="Hattori M."/>
            <person name="Kuhara S."/>
            <person name="Hayashi H."/>
        </authorList>
    </citation>
    <scope>NUCLEOTIDE SEQUENCE [LARGE SCALE GENOMIC DNA]</scope>
    <source>
        <strain evidence="13">13 / Type A</strain>
    </source>
</reference>
<protein>
    <recommendedName>
        <fullName evidence="9">Ascorbate-specific PTS system EIIA component</fullName>
    </recommendedName>
    <alternativeName>
        <fullName evidence="10">Ascorbate-specific phosphotransferase enzyme IIA component</fullName>
    </alternativeName>
</protein>
<dbReference type="GO" id="GO:0016301">
    <property type="term" value="F:kinase activity"/>
    <property type="evidence" value="ECO:0007669"/>
    <property type="project" value="UniProtKB-KW"/>
</dbReference>
<evidence type="ECO:0000256" key="1">
    <source>
        <dbReference type="ARBA" id="ARBA00004496"/>
    </source>
</evidence>
<dbReference type="Pfam" id="PF00359">
    <property type="entry name" value="PTS_EIIA_2"/>
    <property type="match status" value="1"/>
</dbReference>
<organism evidence="12 13">
    <name type="scientific">Clostridium perfringens (strain 13 / Type A)</name>
    <dbReference type="NCBI Taxonomy" id="195102"/>
    <lineage>
        <taxon>Bacteria</taxon>
        <taxon>Bacillati</taxon>
        <taxon>Bacillota</taxon>
        <taxon>Clostridia</taxon>
        <taxon>Eubacteriales</taxon>
        <taxon>Clostridiaceae</taxon>
        <taxon>Clostridium</taxon>
    </lineage>
</organism>
<dbReference type="PANTHER" id="PTHR36203:SF1">
    <property type="entry name" value="ASCORBATE-SPECIFIC PTS SYSTEM EIIA COMPONENT"/>
    <property type="match status" value="1"/>
</dbReference>
<dbReference type="InterPro" id="IPR051351">
    <property type="entry name" value="Ascorbate-PTS_EIIA_comp"/>
</dbReference>
<evidence type="ECO:0000256" key="5">
    <source>
        <dbReference type="ARBA" id="ARBA00022679"/>
    </source>
</evidence>
<keyword evidence="2" id="KW-0813">Transport</keyword>
<feature type="domain" description="PTS EIIA type-2" evidence="11">
    <location>
        <begin position="7"/>
        <end position="148"/>
    </location>
</feature>
<dbReference type="SUPFAM" id="SSF55804">
    <property type="entry name" value="Phoshotransferase/anion transport protein"/>
    <property type="match status" value="1"/>
</dbReference>
<dbReference type="InterPro" id="IPR016152">
    <property type="entry name" value="PTrfase/Anion_transptr"/>
</dbReference>
<keyword evidence="7" id="KW-0418">Kinase</keyword>
<evidence type="ECO:0000256" key="2">
    <source>
        <dbReference type="ARBA" id="ARBA00022448"/>
    </source>
</evidence>
<dbReference type="GO" id="GO:0009401">
    <property type="term" value="P:phosphoenolpyruvate-dependent sugar phosphotransferase system"/>
    <property type="evidence" value="ECO:0007669"/>
    <property type="project" value="UniProtKB-KW"/>
</dbReference>
<dbReference type="KEGG" id="cpe:CPE0521"/>
<sequence length="148" mass="16712">MVNFIRDLLNENNIILKAKAFNKEEAVRLAAEPLLKDGSITDEYVKDILEKINDLGPYMAIMPGVVIAHSRPGDYVFKECISMLTLENPVEFGHEDNDPIEIIFVIGAKENTGHLDALQDLARVLINEDSVNKIKNAQNKKEIMELFM</sequence>
<name>Q8XN17_CLOPE</name>
<dbReference type="Proteomes" id="UP000000818">
    <property type="component" value="Chromosome"/>
</dbReference>
<evidence type="ECO:0000313" key="13">
    <source>
        <dbReference type="Proteomes" id="UP000000818"/>
    </source>
</evidence>
<evidence type="ECO:0000256" key="10">
    <source>
        <dbReference type="ARBA" id="ARBA00042072"/>
    </source>
</evidence>
<evidence type="ECO:0000313" key="12">
    <source>
        <dbReference type="EMBL" id="BAB80227.1"/>
    </source>
</evidence>
<evidence type="ECO:0000256" key="7">
    <source>
        <dbReference type="ARBA" id="ARBA00022777"/>
    </source>
</evidence>
<evidence type="ECO:0000259" key="11">
    <source>
        <dbReference type="PROSITE" id="PS51094"/>
    </source>
</evidence>
<gene>
    <name evidence="12" type="ordered locus">CPE0521</name>
</gene>
<dbReference type="InterPro" id="IPR002178">
    <property type="entry name" value="PTS_EIIA_type-2_dom"/>
</dbReference>
<keyword evidence="5" id="KW-0808">Transferase</keyword>